<protein>
    <submittedName>
        <fullName evidence="3">Flp pilus assembly protein TadD</fullName>
    </submittedName>
</protein>
<dbReference type="InterPro" id="IPR011990">
    <property type="entry name" value="TPR-like_helical_dom_sf"/>
</dbReference>
<proteinExistence type="predicted"/>
<evidence type="ECO:0000313" key="4">
    <source>
        <dbReference type="Proteomes" id="UP000560000"/>
    </source>
</evidence>
<dbReference type="InterPro" id="IPR019734">
    <property type="entry name" value="TPR_rpt"/>
</dbReference>
<feature type="repeat" description="TPR" evidence="2">
    <location>
        <begin position="107"/>
        <end position="140"/>
    </location>
</feature>
<dbReference type="InterPro" id="IPR026634">
    <property type="entry name" value="TPST-like"/>
</dbReference>
<dbReference type="Proteomes" id="UP000560000">
    <property type="component" value="Unassembled WGS sequence"/>
</dbReference>
<dbReference type="SMART" id="SM00028">
    <property type="entry name" value="TPR"/>
    <property type="match status" value="4"/>
</dbReference>
<dbReference type="SUPFAM" id="SSF48452">
    <property type="entry name" value="TPR-like"/>
    <property type="match status" value="1"/>
</dbReference>
<dbReference type="InterPro" id="IPR027417">
    <property type="entry name" value="P-loop_NTPase"/>
</dbReference>
<accession>A0A841KK99</accession>
<organism evidence="3 4">
    <name type="scientific">Oleiagrimonas soli</name>
    <dbReference type="NCBI Taxonomy" id="1543381"/>
    <lineage>
        <taxon>Bacteria</taxon>
        <taxon>Pseudomonadati</taxon>
        <taxon>Pseudomonadota</taxon>
        <taxon>Gammaproteobacteria</taxon>
        <taxon>Lysobacterales</taxon>
        <taxon>Rhodanobacteraceae</taxon>
        <taxon>Oleiagrimonas</taxon>
    </lineage>
</organism>
<evidence type="ECO:0000256" key="1">
    <source>
        <dbReference type="ARBA" id="ARBA00022679"/>
    </source>
</evidence>
<reference evidence="3 4" key="1">
    <citation type="submission" date="2020-08" db="EMBL/GenBank/DDBJ databases">
        <title>Genomic Encyclopedia of Type Strains, Phase IV (KMG-IV): sequencing the most valuable type-strain genomes for metagenomic binning, comparative biology and taxonomic classification.</title>
        <authorList>
            <person name="Goeker M."/>
        </authorList>
    </citation>
    <scope>NUCLEOTIDE SEQUENCE [LARGE SCALE GENOMIC DNA]</scope>
    <source>
        <strain evidence="3 4">DSM 107085</strain>
    </source>
</reference>
<evidence type="ECO:0000256" key="2">
    <source>
        <dbReference type="PROSITE-ProRule" id="PRU00339"/>
    </source>
</evidence>
<name>A0A841KK99_9GAMM</name>
<keyword evidence="1" id="KW-0808">Transferase</keyword>
<feature type="repeat" description="TPR" evidence="2">
    <location>
        <begin position="39"/>
        <end position="72"/>
    </location>
</feature>
<comment type="caution">
    <text evidence="3">The sequence shown here is derived from an EMBL/GenBank/DDBJ whole genome shotgun (WGS) entry which is preliminary data.</text>
</comment>
<gene>
    <name evidence="3" type="ORF">HNQ86_000406</name>
</gene>
<dbReference type="EMBL" id="JACHET010000001">
    <property type="protein sequence ID" value="MBB6183061.1"/>
    <property type="molecule type" value="Genomic_DNA"/>
</dbReference>
<dbReference type="PANTHER" id="PTHR12788">
    <property type="entry name" value="PROTEIN-TYROSINE SULFOTRANSFERASE 2"/>
    <property type="match status" value="1"/>
</dbReference>
<dbReference type="SUPFAM" id="SSF52540">
    <property type="entry name" value="P-loop containing nucleoside triphosphate hydrolases"/>
    <property type="match status" value="1"/>
</dbReference>
<dbReference type="Gene3D" id="3.40.50.300">
    <property type="entry name" value="P-loop containing nucleotide triphosphate hydrolases"/>
    <property type="match status" value="1"/>
</dbReference>
<dbReference type="OrthoDB" id="9766687at2"/>
<evidence type="ECO:0000313" key="3">
    <source>
        <dbReference type="EMBL" id="MBB6183061.1"/>
    </source>
</evidence>
<sequence length="530" mass="60054">MQMDSSRTRARLVSAFEQGHWSMVEHRARQLLPHYPEDAELHYMAGIAFLQHQRMSEALQALSRAAQLDPAQAEYVAHHAKALALLRRLVEACEAADRAMPLAQRDPFLLDMLGVIYMQANAIEPSAQAFRQAVALRPDIARFRFNLGYALTALGDIEGAEAALEACVHREPRYWRAHLSLSMLKRQTPETQHIERLKTLLEAHTNDPGAQTFLHLALGKECEDLTDYDRAFAHYAQGKAAARRTRPASTDRDKNMFDALIRAFPVTNPMPEPDAGPPAAPIFIIGMPRTGTTLLDRIISSHPDVHSVGETQHFAAALQRASGSTVALLSTTDIDAQTRNVDWTRLGEDYMASVHPVTAEPRFTDKMPHNFLYAGFIARALPHARILCLRRNPLDTCLSNFRHLFELESGYYDYSLDLLDTGRYYIQFDRLMAHWHKVLPGRIHEVSYDTLVDNPETVIREALAFCDLPWDDACLHFESNHAPVKTPKAWQVRTPIFKTARGQWKHYESHVHELHELFEREGIATDIPGI</sequence>
<dbReference type="Pfam" id="PF13469">
    <property type="entry name" value="Sulfotransfer_3"/>
    <property type="match status" value="1"/>
</dbReference>
<dbReference type="GO" id="GO:0008476">
    <property type="term" value="F:protein-tyrosine sulfotransferase activity"/>
    <property type="evidence" value="ECO:0007669"/>
    <property type="project" value="InterPro"/>
</dbReference>
<dbReference type="RefSeq" id="WP_052394890.1">
    <property type="nucleotide sequence ID" value="NZ_JACHET010000001.1"/>
</dbReference>
<dbReference type="Pfam" id="PF13432">
    <property type="entry name" value="TPR_16"/>
    <property type="match status" value="2"/>
</dbReference>
<dbReference type="Gene3D" id="1.25.40.10">
    <property type="entry name" value="Tetratricopeptide repeat domain"/>
    <property type="match status" value="2"/>
</dbReference>
<dbReference type="PROSITE" id="PS50005">
    <property type="entry name" value="TPR"/>
    <property type="match status" value="2"/>
</dbReference>
<keyword evidence="2" id="KW-0802">TPR repeat</keyword>
<dbReference type="AlphaFoldDB" id="A0A841KK99"/>
<dbReference type="PANTHER" id="PTHR12788:SF10">
    <property type="entry name" value="PROTEIN-TYROSINE SULFOTRANSFERASE"/>
    <property type="match status" value="1"/>
</dbReference>